<keyword evidence="3" id="KW-1185">Reference proteome</keyword>
<organism evidence="2 3">
    <name type="scientific">Coccomyxa subellipsoidea</name>
    <dbReference type="NCBI Taxonomy" id="248742"/>
    <lineage>
        <taxon>Eukaryota</taxon>
        <taxon>Viridiplantae</taxon>
        <taxon>Chlorophyta</taxon>
        <taxon>core chlorophytes</taxon>
        <taxon>Trebouxiophyceae</taxon>
        <taxon>Trebouxiophyceae incertae sedis</taxon>
        <taxon>Coccomyxaceae</taxon>
        <taxon>Coccomyxa</taxon>
    </lineage>
</organism>
<evidence type="ECO:0000256" key="1">
    <source>
        <dbReference type="SAM" id="MobiDB-lite"/>
    </source>
</evidence>
<sequence length="95" mass="10226">MLPGLLLTTEAAVKVGTTALHFSVHTLILNAARDVPCNQECSLLLHAVNIHQTGEGSEMHRQLLGSAALLQNNTISTSQLDPGPYELEQTSSHRI</sequence>
<accession>A0ABR2YTA3</accession>
<evidence type="ECO:0000313" key="2">
    <source>
        <dbReference type="EMBL" id="KAK9914846.1"/>
    </source>
</evidence>
<dbReference type="EMBL" id="JALJOT010000005">
    <property type="protein sequence ID" value="KAK9914846.1"/>
    <property type="molecule type" value="Genomic_DNA"/>
</dbReference>
<protein>
    <submittedName>
        <fullName evidence="2">Uncharacterized protein</fullName>
    </submittedName>
</protein>
<dbReference type="Proteomes" id="UP001491310">
    <property type="component" value="Unassembled WGS sequence"/>
</dbReference>
<feature type="region of interest" description="Disordered" evidence="1">
    <location>
        <begin position="75"/>
        <end position="95"/>
    </location>
</feature>
<comment type="caution">
    <text evidence="2">The sequence shown here is derived from an EMBL/GenBank/DDBJ whole genome shotgun (WGS) entry which is preliminary data.</text>
</comment>
<gene>
    <name evidence="2" type="ORF">WJX75_001250</name>
</gene>
<evidence type="ECO:0000313" key="3">
    <source>
        <dbReference type="Proteomes" id="UP001491310"/>
    </source>
</evidence>
<name>A0ABR2YTA3_9CHLO</name>
<proteinExistence type="predicted"/>
<reference evidence="2 3" key="1">
    <citation type="journal article" date="2024" name="Nat. Commun.">
        <title>Phylogenomics reveals the evolutionary origins of lichenization in chlorophyte algae.</title>
        <authorList>
            <person name="Puginier C."/>
            <person name="Libourel C."/>
            <person name="Otte J."/>
            <person name="Skaloud P."/>
            <person name="Haon M."/>
            <person name="Grisel S."/>
            <person name="Petersen M."/>
            <person name="Berrin J.G."/>
            <person name="Delaux P.M."/>
            <person name="Dal Grande F."/>
            <person name="Keller J."/>
        </authorList>
    </citation>
    <scope>NUCLEOTIDE SEQUENCE [LARGE SCALE GENOMIC DNA]</scope>
    <source>
        <strain evidence="2 3">SAG 216-7</strain>
    </source>
</reference>